<dbReference type="EC" id="4.2.2.2" evidence="4"/>
<evidence type="ECO:0000313" key="16">
    <source>
        <dbReference type="Proteomes" id="UP000332933"/>
    </source>
</evidence>
<evidence type="ECO:0000256" key="9">
    <source>
        <dbReference type="ARBA" id="ARBA00039895"/>
    </source>
</evidence>
<dbReference type="EMBL" id="VJMH01005636">
    <property type="protein sequence ID" value="KAF0693858.1"/>
    <property type="molecule type" value="Genomic_DNA"/>
</dbReference>
<evidence type="ECO:0000256" key="1">
    <source>
        <dbReference type="ARBA" id="ARBA00000695"/>
    </source>
</evidence>
<reference evidence="14" key="2">
    <citation type="submission" date="2019-06" db="EMBL/GenBank/DDBJ databases">
        <title>Genomics analysis of Aphanomyces spp. identifies a new class of oomycete effector associated with host adaptation.</title>
        <authorList>
            <person name="Gaulin E."/>
        </authorList>
    </citation>
    <scope>NUCLEOTIDE SEQUENCE</scope>
    <source>
        <strain evidence="14">CBS 578.67</strain>
    </source>
</reference>
<dbReference type="InterPro" id="IPR004898">
    <property type="entry name" value="Pectate_lyase_PlyH/PlyE-like"/>
</dbReference>
<organism evidence="15 16">
    <name type="scientific">Aphanomyces stellatus</name>
    <dbReference type="NCBI Taxonomy" id="120398"/>
    <lineage>
        <taxon>Eukaryota</taxon>
        <taxon>Sar</taxon>
        <taxon>Stramenopiles</taxon>
        <taxon>Oomycota</taxon>
        <taxon>Saprolegniomycetes</taxon>
        <taxon>Saprolegniales</taxon>
        <taxon>Verrucalvaceae</taxon>
        <taxon>Aphanomyces</taxon>
    </lineage>
</organism>
<feature type="compositionally biased region" description="Polar residues" evidence="11">
    <location>
        <begin position="1085"/>
        <end position="1104"/>
    </location>
</feature>
<dbReference type="PROSITE" id="PS50020">
    <property type="entry name" value="WW_DOMAIN_2"/>
    <property type="match status" value="1"/>
</dbReference>
<reference evidence="15 16" key="1">
    <citation type="submission" date="2019-03" db="EMBL/GenBank/DDBJ databases">
        <authorList>
            <person name="Gaulin E."/>
            <person name="Dumas B."/>
        </authorList>
    </citation>
    <scope>NUCLEOTIDE SEQUENCE [LARGE SCALE GENOMIC DNA]</scope>
    <source>
        <strain evidence="15">CBS 568.67</strain>
    </source>
</reference>
<keyword evidence="6" id="KW-0732">Signal</keyword>
<accession>A0A485L365</accession>
<protein>
    <recommendedName>
        <fullName evidence="9">Probable pectate lyase F</fullName>
        <ecNumber evidence="4">4.2.2.2</ecNumber>
    </recommendedName>
</protein>
<evidence type="ECO:0000256" key="10">
    <source>
        <dbReference type="PROSITE-ProRule" id="PRU00024"/>
    </source>
</evidence>
<keyword evidence="16" id="KW-1185">Reference proteome</keyword>
<evidence type="ECO:0000256" key="5">
    <source>
        <dbReference type="ARBA" id="ARBA00022525"/>
    </source>
</evidence>
<keyword evidence="8" id="KW-0456">Lyase</keyword>
<dbReference type="CDD" id="cd20335">
    <property type="entry name" value="BRcat_RBR"/>
    <property type="match status" value="1"/>
</dbReference>
<dbReference type="CDD" id="cd19757">
    <property type="entry name" value="Bbox1"/>
    <property type="match status" value="1"/>
</dbReference>
<comment type="catalytic activity">
    <reaction evidence="1">
        <text>Eliminative cleavage of (1-&gt;4)-alpha-D-galacturonan to give oligosaccharides with 4-deoxy-alpha-D-galact-4-enuronosyl groups at their non-reducing ends.</text>
        <dbReference type="EC" id="4.2.2.2"/>
    </reaction>
</comment>
<evidence type="ECO:0000256" key="11">
    <source>
        <dbReference type="SAM" id="MobiDB-lite"/>
    </source>
</evidence>
<dbReference type="GO" id="GO:0005576">
    <property type="term" value="C:extracellular region"/>
    <property type="evidence" value="ECO:0007669"/>
    <property type="project" value="UniProtKB-SubCell"/>
</dbReference>
<evidence type="ECO:0000313" key="14">
    <source>
        <dbReference type="EMBL" id="KAF0693858.1"/>
    </source>
</evidence>
<dbReference type="PANTHER" id="PTHR33407:SF9">
    <property type="entry name" value="PECTATE LYASE F-RELATED"/>
    <property type="match status" value="1"/>
</dbReference>
<evidence type="ECO:0000313" key="15">
    <source>
        <dbReference type="EMBL" id="VFT92009.1"/>
    </source>
</evidence>
<evidence type="ECO:0000256" key="6">
    <source>
        <dbReference type="ARBA" id="ARBA00022729"/>
    </source>
</evidence>
<dbReference type="EMBL" id="CAADRA010005657">
    <property type="protein sequence ID" value="VFT92009.1"/>
    <property type="molecule type" value="Genomic_DNA"/>
</dbReference>
<evidence type="ECO:0000256" key="4">
    <source>
        <dbReference type="ARBA" id="ARBA00012272"/>
    </source>
</evidence>
<dbReference type="PANTHER" id="PTHR33407">
    <property type="entry name" value="PECTATE LYASE F-RELATED"/>
    <property type="match status" value="1"/>
</dbReference>
<comment type="cofactor">
    <cofactor evidence="2">
        <name>Ca(2+)</name>
        <dbReference type="ChEBI" id="CHEBI:29108"/>
    </cofactor>
</comment>
<dbReference type="OrthoDB" id="168235at2759"/>
<dbReference type="InterPro" id="IPR001202">
    <property type="entry name" value="WW_dom"/>
</dbReference>
<dbReference type="SMART" id="SM00015">
    <property type="entry name" value="IQ"/>
    <property type="match status" value="5"/>
</dbReference>
<dbReference type="GO" id="GO:0045490">
    <property type="term" value="P:pectin catabolic process"/>
    <property type="evidence" value="ECO:0007669"/>
    <property type="project" value="TreeGrafter"/>
</dbReference>
<dbReference type="InterPro" id="IPR000048">
    <property type="entry name" value="IQ_motif_EF-hand-BS"/>
</dbReference>
<evidence type="ECO:0000259" key="13">
    <source>
        <dbReference type="PROSITE" id="PS50119"/>
    </source>
</evidence>
<feature type="domain" description="B box-type" evidence="13">
    <location>
        <begin position="601"/>
        <end position="647"/>
    </location>
</feature>
<feature type="domain" description="B box-type" evidence="13">
    <location>
        <begin position="557"/>
        <end position="605"/>
    </location>
</feature>
<keyword evidence="5" id="KW-0964">Secreted</keyword>
<evidence type="ECO:0000256" key="2">
    <source>
        <dbReference type="ARBA" id="ARBA00001913"/>
    </source>
</evidence>
<dbReference type="Proteomes" id="UP000332933">
    <property type="component" value="Unassembled WGS sequence"/>
</dbReference>
<evidence type="ECO:0000259" key="12">
    <source>
        <dbReference type="PROSITE" id="PS50020"/>
    </source>
</evidence>
<dbReference type="PROSITE" id="PS50119">
    <property type="entry name" value="ZF_BBOX"/>
    <property type="match status" value="3"/>
</dbReference>
<feature type="region of interest" description="Disordered" evidence="11">
    <location>
        <begin position="1048"/>
        <end position="1104"/>
    </location>
</feature>
<gene>
    <name evidence="15" type="primary">Aste57867_15200</name>
    <name evidence="14" type="ORF">As57867_015144</name>
    <name evidence="15" type="ORF">ASTE57867_15200</name>
</gene>
<evidence type="ECO:0000256" key="3">
    <source>
        <dbReference type="ARBA" id="ARBA00004613"/>
    </source>
</evidence>
<dbReference type="GO" id="GO:0008270">
    <property type="term" value="F:zinc ion binding"/>
    <property type="evidence" value="ECO:0007669"/>
    <property type="project" value="UniProtKB-KW"/>
</dbReference>
<sequence>MREHRARVWIQLRLLRVVARFKRQKRERALAAEHAVRVAAARLIQRHLMQWIQRRKWKLLRAARRKAERLARMQLKAVRMGDGAVNAVKRNLSTHAAAMAWRSLKNTLRKPRANAKDEAAVVVQRAWRCAKKRYQLYLKSLYSKLDLAAERRREMERHVTRIQKVWRGRRARKRCRFLWLDKVTRHALQKWKGRRQRRRDNAATIIQTKFRVRRAKQLTAAVQAMLARQTAATIRIQRVVRGRLSVAAVQRRRDAFRRKHETLEFCTVSLNRCLKKTMEFLVVQSIEGTIDDLLKYPLWLANERFVPADTSFPIFQMLFVDYSGLKRDLWAIQTAKQLQALRLDRSKFVKIFREAFASSDRIMEITSEADRVLAKLKAHPSQSRTTLAFADFVFGMKEMAKMQIKSKKLTDDAKVLQLYWKHLASTKWSKKYKGPDQMKQYAVSWMDYRARNIQQLVRREQYRKRGYLLLDLKRKEWGQLRGQRAAQSIQRAWRGKKSRQYLRKLMQSIFRKYIDATSGLPYWTNPRTGYSTWKKPLLLGKGDVDGTPIPMADDTTEYAVNCSNCNINPIAEYCFQCDEYLCASCFASLHAKGKNATHQHMAVPTCTSCRYQVASRHCINCNEDYCDNCTAYLHTKGNLVNHMSTPLMRHCPDCNKRAVRVHCHTCQKDVCKSCVQYHPQEYCRTEPLPLESLPVEAERKRLEMQKTNDILAEEKRIHDAKAYEALKLTCVLRIQRGWRRKMYCKSGVFELLQLHKARQGEWAKFQRDRQKEKEFMYRVKGMLGRAEVLEMDSPTTKILRKLNVFTRLKVETRAKALHISLDEYIHLGVLLPGTASIQQGSDHMETSEDLRGWLVNAQALRLQDHVLYAAHVEAIGETFVLLSEPFPHASITRSPLYSVEFAHDRPTRLKSAPSKNEEKMRAIKESRVATNSLRHIGAVSLKLSHRFDEDSLLGRMLSSMARRVQERLRRQQFEQSRRSRESAVMSMHRIEKDKMIHSFRREQSVRGSGRFNIRPEALAETVDSVAPVSDPRAQVQPLANVAPTVSLTPIKPNAAAGPSKPAMPSSVTTQATPTPASTAGDRFASTGSLPMQQQPAPSSDTALNTIDTSTTEYSMNLPPANSSFTQATYDQGGFTTTDAATNGYTAQETHLAVDGFNYDVQSNLPQATTYANPSTSPPSYASSDYYNAEASVAYDGNSTTEASYNYTSDPTATAYAEPATDQYTAESYYTEQPAPEIATAPYVAGSYDATYGTYSADAYYDQQAYASGDANATYYDQQAYAGGEASAGYPDASAASYYGGGEDAYYDPAYYGAQDTTYAQYDPVYYEQPNDYNDYSATTNASSEWQQGYDDTSGRGYWYNARTGESVWQ</sequence>
<dbReference type="PROSITE" id="PS50096">
    <property type="entry name" value="IQ"/>
    <property type="match status" value="3"/>
</dbReference>
<keyword evidence="10" id="KW-0862">Zinc</keyword>
<evidence type="ECO:0000256" key="7">
    <source>
        <dbReference type="ARBA" id="ARBA00022837"/>
    </source>
</evidence>
<feature type="domain" description="B box-type" evidence="13">
    <location>
        <begin position="651"/>
        <end position="690"/>
    </location>
</feature>
<keyword evidence="10" id="KW-0479">Metal-binding</keyword>
<evidence type="ECO:0000256" key="8">
    <source>
        <dbReference type="ARBA" id="ARBA00023239"/>
    </source>
</evidence>
<keyword evidence="10" id="KW-0863">Zinc-finger</keyword>
<proteinExistence type="predicted"/>
<comment type="subcellular location">
    <subcellularLocation>
        <location evidence="3">Secreted</location>
    </subcellularLocation>
</comment>
<keyword evidence="7" id="KW-0106">Calcium</keyword>
<dbReference type="GO" id="GO:0030570">
    <property type="term" value="F:pectate lyase activity"/>
    <property type="evidence" value="ECO:0007669"/>
    <property type="project" value="UniProtKB-EC"/>
</dbReference>
<name>A0A485L365_9STRA</name>
<feature type="compositionally biased region" description="Low complexity" evidence="11">
    <location>
        <begin position="1064"/>
        <end position="1079"/>
    </location>
</feature>
<feature type="domain" description="WW" evidence="12">
    <location>
        <begin position="1339"/>
        <end position="1369"/>
    </location>
</feature>
<dbReference type="InterPro" id="IPR000315">
    <property type="entry name" value="Znf_B-box"/>
</dbReference>